<evidence type="ECO:0000313" key="2">
    <source>
        <dbReference type="EMBL" id="OGM09483.1"/>
    </source>
</evidence>
<feature type="transmembrane region" description="Helical" evidence="1">
    <location>
        <begin position="31"/>
        <end position="54"/>
    </location>
</feature>
<evidence type="ECO:0008006" key="4">
    <source>
        <dbReference type="Google" id="ProtNLM"/>
    </source>
</evidence>
<protein>
    <recommendedName>
        <fullName evidence="4">Type II secretion system protein J</fullName>
    </recommendedName>
</protein>
<dbReference type="Pfam" id="PF07963">
    <property type="entry name" value="N_methyl"/>
    <property type="match status" value="1"/>
</dbReference>
<sequence length="224" mass="25477">MSFYKQNNKIVNKNLKLEINKKSYTSRKSEGFTLIEVLVSSAILVILAAGFIGLQYITSQHQVSAWKNYLNVEAANNSLSLIARELRDARQSETGAYPLQTTNDQEIIFYSDYDYDGQAERIRYTLTGNQLSKGVIEPSGTPVSYPTINEKVKLATDIVRNGAIPVFSYYNSDWPSDTENNPLAPASRISDTREIKIYLKTNYKNNDSDNDYILETFVRLRMLD</sequence>
<name>A0A1F7X3M8_9BACT</name>
<comment type="caution">
    <text evidence="2">The sequence shown here is derived from an EMBL/GenBank/DDBJ whole genome shotgun (WGS) entry which is preliminary data.</text>
</comment>
<dbReference type="NCBIfam" id="TIGR02532">
    <property type="entry name" value="IV_pilin_GFxxxE"/>
    <property type="match status" value="1"/>
</dbReference>
<dbReference type="EMBL" id="MGFP01000023">
    <property type="protein sequence ID" value="OGM09483.1"/>
    <property type="molecule type" value="Genomic_DNA"/>
</dbReference>
<accession>A0A1F7X3M8</accession>
<evidence type="ECO:0000313" key="3">
    <source>
        <dbReference type="Proteomes" id="UP000179219"/>
    </source>
</evidence>
<keyword evidence="1" id="KW-1133">Transmembrane helix</keyword>
<evidence type="ECO:0000256" key="1">
    <source>
        <dbReference type="SAM" id="Phobius"/>
    </source>
</evidence>
<gene>
    <name evidence="2" type="ORF">A2159_00960</name>
</gene>
<dbReference type="Proteomes" id="UP000179219">
    <property type="component" value="Unassembled WGS sequence"/>
</dbReference>
<reference evidence="2 3" key="1">
    <citation type="journal article" date="2016" name="Nat. Commun.">
        <title>Thousands of microbial genomes shed light on interconnected biogeochemical processes in an aquifer system.</title>
        <authorList>
            <person name="Anantharaman K."/>
            <person name="Brown C.T."/>
            <person name="Hug L.A."/>
            <person name="Sharon I."/>
            <person name="Castelle C.J."/>
            <person name="Probst A.J."/>
            <person name="Thomas B.C."/>
            <person name="Singh A."/>
            <person name="Wilkins M.J."/>
            <person name="Karaoz U."/>
            <person name="Brodie E.L."/>
            <person name="Williams K.H."/>
            <person name="Hubbard S.S."/>
            <person name="Banfield J.F."/>
        </authorList>
    </citation>
    <scope>NUCLEOTIDE SEQUENCE [LARGE SCALE GENOMIC DNA]</scope>
</reference>
<dbReference type="AlphaFoldDB" id="A0A1F7X3M8"/>
<organism evidence="2 3">
    <name type="scientific">Candidatus Woesebacteria bacterium RBG_13_34_9</name>
    <dbReference type="NCBI Taxonomy" id="1802477"/>
    <lineage>
        <taxon>Bacteria</taxon>
        <taxon>Candidatus Woeseibacteriota</taxon>
    </lineage>
</organism>
<dbReference type="InterPro" id="IPR012902">
    <property type="entry name" value="N_methyl_site"/>
</dbReference>
<proteinExistence type="predicted"/>
<keyword evidence="1" id="KW-0812">Transmembrane</keyword>
<keyword evidence="1" id="KW-0472">Membrane</keyword>
<dbReference type="PROSITE" id="PS00409">
    <property type="entry name" value="PROKAR_NTER_METHYL"/>
    <property type="match status" value="1"/>
</dbReference>